<gene>
    <name evidence="4" type="primary">LOC101504463</name>
</gene>
<dbReference type="Pfam" id="PF13960">
    <property type="entry name" value="DUF4218"/>
    <property type="match status" value="1"/>
</dbReference>
<dbReference type="Pfam" id="PF02992">
    <property type="entry name" value="Transposase_21"/>
    <property type="match status" value="1"/>
</dbReference>
<evidence type="ECO:0000259" key="2">
    <source>
        <dbReference type="Pfam" id="PF13960"/>
    </source>
</evidence>
<dbReference type="RefSeq" id="XP_012575493.1">
    <property type="nucleotide sequence ID" value="XM_012720039.1"/>
</dbReference>
<dbReference type="PANTHER" id="PTHR10775">
    <property type="entry name" value="OS08G0208400 PROTEIN"/>
    <property type="match status" value="1"/>
</dbReference>
<dbReference type="KEGG" id="cam:101504463"/>
<accession>A0A1S3EJA4</accession>
<feature type="compositionally biased region" description="Acidic residues" evidence="1">
    <location>
        <begin position="201"/>
        <end position="216"/>
    </location>
</feature>
<dbReference type="STRING" id="3827.A0A1S3EJA4"/>
<dbReference type="GeneID" id="101504463"/>
<evidence type="ECO:0000313" key="3">
    <source>
        <dbReference type="Proteomes" id="UP000087171"/>
    </source>
</evidence>
<sequence length="1062" mass="122654">MVASDVLVTIACVAVYCLQVKSNFTSIGLGSNQIIACKSNWNVPHKCLDFFASMLVDVCPFKDSLPKKIYQAKKLVTMLGLKSEKIDCCVKGCMLYYKDNSADIECRFCHEPRYVPRKPGIGNHKDIPVKRMFYMPITPRFGFQPNYWYWTQHGEEAPHVDPENVPSSSGYIDNDDPFTLMQHMVDDAFGPTYDFQNMGDEGNEEENNEEPPNDDAQDFYDLLTAANKPLYEGASDSKLSICVKLLACKSNWNVPQKCLDFFATMLVDVCPFKDSLPKKFYQAKKLVTMLGLKSEKIDCCVKGCMLYYKENSADIECRFCHEPRYVPRKPGIGNHKDIPVKRMFYMPITPRLKRLYASTETAAQMRWHQHNRSSSGILRHPSDGEAWNHFDARYPDFANEPRNVRLGLCFDGFTPYIQASSTLYSCWPVVVTSYNLPPEMCMTKPFMFLTCLIPGPSNPTSKHHVYLQPLIDELKQLWSKGALTYDISMKQNFVMRATLMWTINDFPAYCMLSGWSTQGKLACPMCMDGNKAFTLKCGGKNSWFDCHRRFLPHNHAFRRSKKGFTKNRVVKDEPPPILTDEEVWGWVHNIPRVIDNAHSKLSGYGVSHNWTKRSIFWDLPYWKDNLLRHNLDVMHIEKNFFDNVFNTVMNVKNETKDDEKARMDLAIICQRSDLELVPHNNGKMTKPKANYCLTSNEAKNVCKWIKELKMPDGYASNLARCADVNRGQMNGMKSHDCHVFMEFLLPFVFSSLPDHVWKPLTELSQFFKGLCNNTLRHDELVKLGENIPFIICKLERIFPPGFFDSMEHLPIHLPYEAKLGGPVQYRWMYPFERMMGDFKRTVKNKARVEGSICMSYLHRETTYFCSHYFKTISLFDRSQHNEGAKLNDAVTTTLSISNQLGRPSGKAQTHWLSDAERRSAHVHILINCNEVKPYIDAFLHSNSILEEDPISQTRIHGEFPEWFRAYAIDKENGVTDPNLLSLAWGPNSMVKTWHKYYINGYKFHTKAWSQGKKTINSGVYVKGVTRGGEDDFYGVIQHIFELEYYKLPHKVALFYCQWFDPR</sequence>
<keyword evidence="3" id="KW-1185">Reference proteome</keyword>
<dbReference type="InterPro" id="IPR025452">
    <property type="entry name" value="DUF4218"/>
</dbReference>
<evidence type="ECO:0000313" key="4">
    <source>
        <dbReference type="RefSeq" id="XP_012575493.1"/>
    </source>
</evidence>
<proteinExistence type="predicted"/>
<dbReference type="Proteomes" id="UP000087171">
    <property type="component" value="Unplaced"/>
</dbReference>
<protein>
    <submittedName>
        <fullName evidence="4">Uncharacterized protein LOC101504463</fullName>
    </submittedName>
</protein>
<reference evidence="4" key="1">
    <citation type="submission" date="2025-08" db="UniProtKB">
        <authorList>
            <consortium name="RefSeq"/>
        </authorList>
    </citation>
    <scope>IDENTIFICATION</scope>
    <source>
        <tissue evidence="4">Etiolated seedlings</tissue>
    </source>
</reference>
<dbReference type="InterPro" id="IPR004242">
    <property type="entry name" value="Transposase_21"/>
</dbReference>
<name>A0A1S3EJA4_CICAR</name>
<feature type="domain" description="DUF4218" evidence="2">
    <location>
        <begin position="770"/>
        <end position="873"/>
    </location>
</feature>
<feature type="region of interest" description="Disordered" evidence="1">
    <location>
        <begin position="195"/>
        <end position="216"/>
    </location>
</feature>
<dbReference type="PaxDb" id="3827-XP_004514735.1"/>
<dbReference type="OrthoDB" id="1422462at2759"/>
<organism evidence="3 4">
    <name type="scientific">Cicer arietinum</name>
    <name type="common">Chickpea</name>
    <name type="synonym">Garbanzo</name>
    <dbReference type="NCBI Taxonomy" id="3827"/>
    <lineage>
        <taxon>Eukaryota</taxon>
        <taxon>Viridiplantae</taxon>
        <taxon>Streptophyta</taxon>
        <taxon>Embryophyta</taxon>
        <taxon>Tracheophyta</taxon>
        <taxon>Spermatophyta</taxon>
        <taxon>Magnoliopsida</taxon>
        <taxon>eudicotyledons</taxon>
        <taxon>Gunneridae</taxon>
        <taxon>Pentapetalae</taxon>
        <taxon>rosids</taxon>
        <taxon>fabids</taxon>
        <taxon>Fabales</taxon>
        <taxon>Fabaceae</taxon>
        <taxon>Papilionoideae</taxon>
        <taxon>50 kb inversion clade</taxon>
        <taxon>NPAAA clade</taxon>
        <taxon>Hologalegina</taxon>
        <taxon>IRL clade</taxon>
        <taxon>Cicereae</taxon>
        <taxon>Cicer</taxon>
    </lineage>
</organism>
<dbReference type="AlphaFoldDB" id="A0A1S3EJA4"/>
<dbReference type="eggNOG" id="ENOG502SIT0">
    <property type="taxonomic scope" value="Eukaryota"/>
</dbReference>
<evidence type="ECO:0000256" key="1">
    <source>
        <dbReference type="SAM" id="MobiDB-lite"/>
    </source>
</evidence>
<dbReference type="PANTHER" id="PTHR10775:SF193">
    <property type="entry name" value="DUF4216 DOMAIN-CONTAINING PROTEIN"/>
    <property type="match status" value="1"/>
</dbReference>